<dbReference type="EMBL" id="BMAO01025158">
    <property type="protein sequence ID" value="GFR00859.1"/>
    <property type="molecule type" value="Genomic_DNA"/>
</dbReference>
<comment type="caution">
    <text evidence="1">The sequence shown here is derived from an EMBL/GenBank/DDBJ whole genome shotgun (WGS) entry which is preliminary data.</text>
</comment>
<evidence type="ECO:0000313" key="1">
    <source>
        <dbReference type="EMBL" id="GFR00859.1"/>
    </source>
</evidence>
<sequence length="101" mass="11603">MNFPGGYVIVWKKVMNGESLKSSLFPHRLTAGGKGAFSQHDVIWICFMRFQLRTHLSRNVSKIMHRRTVTFFDLRGHLSRDSFERCVADDVSGDTRACDKP</sequence>
<dbReference type="Proteomes" id="UP000887116">
    <property type="component" value="Unassembled WGS sequence"/>
</dbReference>
<gene>
    <name evidence="1" type="ORF">TNCT_102991</name>
</gene>
<dbReference type="OrthoDB" id="10279563at2759"/>
<protein>
    <submittedName>
        <fullName evidence="1">Uncharacterized protein</fullName>
    </submittedName>
</protein>
<proteinExistence type="predicted"/>
<evidence type="ECO:0000313" key="2">
    <source>
        <dbReference type="Proteomes" id="UP000887116"/>
    </source>
</evidence>
<accession>A0A8X6HD70</accession>
<name>A0A8X6HD70_TRICU</name>
<reference evidence="1" key="1">
    <citation type="submission" date="2020-07" db="EMBL/GenBank/DDBJ databases">
        <title>Multicomponent nature underlies the extraordinary mechanical properties of spider dragline silk.</title>
        <authorList>
            <person name="Kono N."/>
            <person name="Nakamura H."/>
            <person name="Mori M."/>
            <person name="Yoshida Y."/>
            <person name="Ohtoshi R."/>
            <person name="Malay A.D."/>
            <person name="Moran D.A.P."/>
            <person name="Tomita M."/>
            <person name="Numata K."/>
            <person name="Arakawa K."/>
        </authorList>
    </citation>
    <scope>NUCLEOTIDE SEQUENCE</scope>
</reference>
<dbReference type="AlphaFoldDB" id="A0A8X6HD70"/>
<organism evidence="1 2">
    <name type="scientific">Trichonephila clavata</name>
    <name type="common">Joro spider</name>
    <name type="synonym">Nephila clavata</name>
    <dbReference type="NCBI Taxonomy" id="2740835"/>
    <lineage>
        <taxon>Eukaryota</taxon>
        <taxon>Metazoa</taxon>
        <taxon>Ecdysozoa</taxon>
        <taxon>Arthropoda</taxon>
        <taxon>Chelicerata</taxon>
        <taxon>Arachnida</taxon>
        <taxon>Araneae</taxon>
        <taxon>Araneomorphae</taxon>
        <taxon>Entelegynae</taxon>
        <taxon>Araneoidea</taxon>
        <taxon>Nephilidae</taxon>
        <taxon>Trichonephila</taxon>
    </lineage>
</organism>
<keyword evidence="2" id="KW-1185">Reference proteome</keyword>